<dbReference type="EMBL" id="BAAABZ010000071">
    <property type="protein sequence ID" value="GAA0554687.1"/>
    <property type="molecule type" value="Genomic_DNA"/>
</dbReference>
<keyword evidence="4" id="KW-1185">Reference proteome</keyword>
<dbReference type="Pfam" id="PF10145">
    <property type="entry name" value="PhageMin_Tail"/>
    <property type="match status" value="1"/>
</dbReference>
<gene>
    <name evidence="3" type="ORF">GCM10010390_65990</name>
</gene>
<dbReference type="InterPro" id="IPR010090">
    <property type="entry name" value="Phage_tape_meas"/>
</dbReference>
<comment type="caution">
    <text evidence="3">The sequence shown here is derived from an EMBL/GenBank/DDBJ whole genome shotgun (WGS) entry which is preliminary data.</text>
</comment>
<dbReference type="NCBIfam" id="TIGR01760">
    <property type="entry name" value="tape_meas_TP901"/>
    <property type="match status" value="1"/>
</dbReference>
<feature type="domain" description="Phage tail tape measure protein" evidence="2">
    <location>
        <begin position="213"/>
        <end position="410"/>
    </location>
</feature>
<keyword evidence="1" id="KW-1188">Viral release from host cell</keyword>
<protein>
    <recommendedName>
        <fullName evidence="2">Phage tail tape measure protein domain-containing protein</fullName>
    </recommendedName>
</protein>
<name>A0ABN1DY59_9ACTN</name>
<dbReference type="PANTHER" id="PTHR37813">
    <property type="entry name" value="FELS-2 PROPHAGE PROTEIN"/>
    <property type="match status" value="1"/>
</dbReference>
<proteinExistence type="predicted"/>
<organism evidence="3 4">
    <name type="scientific">Streptomyces mordarskii</name>
    <dbReference type="NCBI Taxonomy" id="1226758"/>
    <lineage>
        <taxon>Bacteria</taxon>
        <taxon>Bacillati</taxon>
        <taxon>Actinomycetota</taxon>
        <taxon>Actinomycetes</taxon>
        <taxon>Kitasatosporales</taxon>
        <taxon>Streptomycetaceae</taxon>
        <taxon>Streptomyces</taxon>
    </lineage>
</organism>
<evidence type="ECO:0000313" key="3">
    <source>
        <dbReference type="EMBL" id="GAA0554687.1"/>
    </source>
</evidence>
<accession>A0ABN1DY59</accession>
<evidence type="ECO:0000259" key="2">
    <source>
        <dbReference type="Pfam" id="PF10145"/>
    </source>
</evidence>
<evidence type="ECO:0000313" key="4">
    <source>
        <dbReference type="Proteomes" id="UP001501576"/>
    </source>
</evidence>
<dbReference type="Proteomes" id="UP001501576">
    <property type="component" value="Unassembled WGS sequence"/>
</dbReference>
<reference evidence="3 4" key="1">
    <citation type="journal article" date="2019" name="Int. J. Syst. Evol. Microbiol.">
        <title>The Global Catalogue of Microorganisms (GCM) 10K type strain sequencing project: providing services to taxonomists for standard genome sequencing and annotation.</title>
        <authorList>
            <consortium name="The Broad Institute Genomics Platform"/>
            <consortium name="The Broad Institute Genome Sequencing Center for Infectious Disease"/>
            <person name="Wu L."/>
            <person name="Ma J."/>
        </authorList>
    </citation>
    <scope>NUCLEOTIDE SEQUENCE [LARGE SCALE GENOMIC DNA]</scope>
    <source>
        <strain evidence="3 4">JCM 5052</strain>
    </source>
</reference>
<dbReference type="PANTHER" id="PTHR37813:SF1">
    <property type="entry name" value="FELS-2 PROPHAGE PROTEIN"/>
    <property type="match status" value="1"/>
</dbReference>
<sequence>MANWNLSVALRGQGNSLARMLRESAQHARSLDRAAKSAKREVRELGAASRAAASGVRTLGREARQAARHLNSLGDNARTSARQLGRYGDAARTANRHLNSLGTNSRQAGAHLRGMNTQINAAIRDLIRLADAARRASTQMNHVGGTRALRTIASDTRTARSELARMGALLSGGGLALGMGELVKNGNEYQQAMNTFGAVTGATKIQMQRAAATAAQLGNDLTLPQATAADAAEAMVELAKAGFRTDQAISATRASLTLASAAQVSAADSAKYLGDMMDQFGMGADQAGRASDILASTANAASGDIMDIYYAMKYAGPVAHGLGVSMEEAAAAVGMLGKAGILGQTAGTTLRGMMANLAAPTPQMIEGLKAMGIEAWDAQGNFKGLRTVIDGLSKAEHKMSQKDFAAAVKKSMGKPAMSGAIALAHQGVDSFDALMQAVGQTGSAAEIAAAKGKGLAGAMTQLKTQAKQTGLAIYDGMAPGLEFMTRGITAGLSKATPKITAFFDYLNAAATLFGPGLADGAKREFGGIADAIKGMAGGFKDFGADALATALHLIITAGKLAAQVLGNLADGVEPIVSALGGVTSGSSGAATAMDMLVMILDAAATAIGALSTVLGPIGHMVGGLVSAFGALPGPIQSAVFAMLLFRRVQPALTGLATTVRGSVTGAFRSLGQQMAVQRSLAASAGVSLTRYGAAMAVLQARSTTIGAMGAAFRSATASGSGFVTTLRGVTAAAGAGVRSLGSGLVNALGGPWGLAIAGASLALGMYANQQQKAAQAAAEHKAQVDALTGAFQQSNGQIDQQVRQLAAQQIQQAKFNTTLGGNKQSLIGLLNKEGYSLREVTDAYLGHGKSLDSISKKMAGLAAEAGKAGDLKAQTKYLMASAALKQLGADAGTARGKAKDLNDAIAGNKGASAYDRLKDAVGELADKTADADSRTRALRQSLDLLSGGGISLQAAEARVHEAITQANEAMKDGIDKSQGYGKALLQSNGSLNTTTKNGQDLFNILNNLTDASGNAAIAAYDFAESQGKDLPTRLEAARAEMQKSRDAAVDLAQNYGFTKKQAEGVADSMGLIPEQVSILLQAKGLDSTLAELLAVQAEFERVPDKKTITVDALGEGAKKKLEELGLKIKLIPGTRQYKITAETAGAKKALADYLAEQQKVKGKKVTLTAETKAAIKDLQLVQNKVRDTKGKTITMRAPTAEARRQLEDLGFQVHRVPGSKNVTITVPTGTPTAQAAAIQGAINRLNGKTVSINVVATGLGAARAAISALGGIGALGKADGGIVDYYANGGIQRGGVRRFAGGAENHVAQIAPGGSWRVWAEEETGGEAYIPLAPWKRRRSRAIAEETVRRLGGKGIAWANGGIQQFASGGMDFSYSGTGASANRYTISGLISASNDKKGNFSLSIFTSKLRGANNALDSWRANLARVASRAGQDVADALAEMGDDGIDLTRKMAYGSTKYINDMAAQLRNLAASAKASLGEYTSQLKGAVKDQTAFQSDLAKLAAMGFGDLAGRLAEQNDADAAALAHQAAKDKTKAAAANAAAKSANNALSSDQLAQLVQIIAAITTSKTGIHQVAAKTGLGEDEIIATAVKARSQISSSLGSRAAQFLSDLSRAEKGLSYANGGIRAGLYATRGGLVRFAEPETGGEAYIPLGANKRAAATNVLGDVAHRFGLGITPANDGGRVVIIREQGPLVGAQTWNVTSGGNAADTARRIDADNAYQLRRLARGGVGAR</sequence>
<evidence type="ECO:0000256" key="1">
    <source>
        <dbReference type="ARBA" id="ARBA00022612"/>
    </source>
</evidence>